<dbReference type="InterPro" id="IPR051955">
    <property type="entry name" value="PME_Inhibitor"/>
</dbReference>
<evidence type="ECO:0000313" key="4">
    <source>
        <dbReference type="EMBL" id="GFZ16498.1"/>
    </source>
</evidence>
<dbReference type="SMART" id="SM00856">
    <property type="entry name" value="PMEI"/>
    <property type="match status" value="1"/>
</dbReference>
<dbReference type="Pfam" id="PF04043">
    <property type="entry name" value="PMEI"/>
    <property type="match status" value="1"/>
</dbReference>
<dbReference type="FunFam" id="1.20.140.40:FF:000005">
    <property type="entry name" value="Pectin methylesterase inhibitor 1"/>
    <property type="match status" value="1"/>
</dbReference>
<evidence type="ECO:0000256" key="1">
    <source>
        <dbReference type="ARBA" id="ARBA00022729"/>
    </source>
</evidence>
<sequence length="202" mass="21599">MAKLAICLLFLLSFLYMSGKAESATATDPAATNFIKASCQATRYPALCLQCLSSYAGQIQQSNEQLAQVALTVSLARARSAVVFVSNMTQLSGIKPRELQAVKDCINNMGATVDQLSKSIHELGQMSRATGQDFTWHTSNVQTSVSAALTYANTCVDGFTGPTMDGNVKVRIKSRVTDVAEVTSNALALVNRFAARHRASAP</sequence>
<organism evidence="4 5">
    <name type="scientific">Actinidia rufa</name>
    <dbReference type="NCBI Taxonomy" id="165716"/>
    <lineage>
        <taxon>Eukaryota</taxon>
        <taxon>Viridiplantae</taxon>
        <taxon>Streptophyta</taxon>
        <taxon>Embryophyta</taxon>
        <taxon>Tracheophyta</taxon>
        <taxon>Spermatophyta</taxon>
        <taxon>Magnoliopsida</taxon>
        <taxon>eudicotyledons</taxon>
        <taxon>Gunneridae</taxon>
        <taxon>Pentapetalae</taxon>
        <taxon>asterids</taxon>
        <taxon>Ericales</taxon>
        <taxon>Actinidiaceae</taxon>
        <taxon>Actinidia</taxon>
    </lineage>
</organism>
<feature type="chain" id="PRO_5029900676" description="Pectinesterase inhibitor domain-containing protein" evidence="2">
    <location>
        <begin position="22"/>
        <end position="202"/>
    </location>
</feature>
<dbReference type="CDD" id="cd15798">
    <property type="entry name" value="PMEI-like_3"/>
    <property type="match status" value="1"/>
</dbReference>
<dbReference type="OrthoDB" id="1430376at2759"/>
<dbReference type="InterPro" id="IPR035513">
    <property type="entry name" value="Invertase/methylesterase_inhib"/>
</dbReference>
<dbReference type="PANTHER" id="PTHR31080">
    <property type="entry name" value="PECTINESTERASE INHIBITOR-LIKE"/>
    <property type="match status" value="1"/>
</dbReference>
<keyword evidence="5" id="KW-1185">Reference proteome</keyword>
<feature type="signal peptide" evidence="2">
    <location>
        <begin position="1"/>
        <end position="21"/>
    </location>
</feature>
<dbReference type="SUPFAM" id="SSF101148">
    <property type="entry name" value="Plant invertase/pectin methylesterase inhibitor"/>
    <property type="match status" value="1"/>
</dbReference>
<reference evidence="4 5" key="1">
    <citation type="submission" date="2019-07" db="EMBL/GenBank/DDBJ databases">
        <title>De Novo Assembly of kiwifruit Actinidia rufa.</title>
        <authorList>
            <person name="Sugita-Konishi S."/>
            <person name="Sato K."/>
            <person name="Mori E."/>
            <person name="Abe Y."/>
            <person name="Kisaki G."/>
            <person name="Hamano K."/>
            <person name="Suezawa K."/>
            <person name="Otani M."/>
            <person name="Fukuda T."/>
            <person name="Manabe T."/>
            <person name="Gomi K."/>
            <person name="Tabuchi M."/>
            <person name="Akimitsu K."/>
            <person name="Kataoka I."/>
        </authorList>
    </citation>
    <scope>NUCLEOTIDE SEQUENCE [LARGE SCALE GENOMIC DNA]</scope>
    <source>
        <strain evidence="5">cv. Fuchu</strain>
    </source>
</reference>
<dbReference type="PANTHER" id="PTHR31080:SF207">
    <property type="entry name" value="PECTINESTERASE INHIBITOR 9"/>
    <property type="match status" value="1"/>
</dbReference>
<dbReference type="Gene3D" id="1.20.140.40">
    <property type="entry name" value="Invertase/pectin methylesterase inhibitor family protein"/>
    <property type="match status" value="1"/>
</dbReference>
<evidence type="ECO:0000256" key="2">
    <source>
        <dbReference type="SAM" id="SignalP"/>
    </source>
</evidence>
<dbReference type="NCBIfam" id="TIGR01614">
    <property type="entry name" value="PME_inhib"/>
    <property type="match status" value="1"/>
</dbReference>
<dbReference type="InterPro" id="IPR006501">
    <property type="entry name" value="Pectinesterase_inhib_dom"/>
</dbReference>
<feature type="domain" description="Pectinesterase inhibitor" evidence="3">
    <location>
        <begin position="30"/>
        <end position="189"/>
    </location>
</feature>
<dbReference type="AlphaFoldDB" id="A0A7J0H0J2"/>
<gene>
    <name evidence="4" type="ORF">Acr_25g0009070</name>
</gene>
<dbReference type="Proteomes" id="UP000585474">
    <property type="component" value="Unassembled WGS sequence"/>
</dbReference>
<evidence type="ECO:0000259" key="3">
    <source>
        <dbReference type="SMART" id="SM00856"/>
    </source>
</evidence>
<name>A0A7J0H0J2_9ERIC</name>
<evidence type="ECO:0000313" key="5">
    <source>
        <dbReference type="Proteomes" id="UP000585474"/>
    </source>
</evidence>
<accession>A0A7J0H0J2</accession>
<protein>
    <recommendedName>
        <fullName evidence="3">Pectinesterase inhibitor domain-containing protein</fullName>
    </recommendedName>
</protein>
<dbReference type="GO" id="GO:0046910">
    <property type="term" value="F:pectinesterase inhibitor activity"/>
    <property type="evidence" value="ECO:0007669"/>
    <property type="project" value="UniProtKB-ARBA"/>
</dbReference>
<dbReference type="EMBL" id="BJWL01000025">
    <property type="protein sequence ID" value="GFZ16498.1"/>
    <property type="molecule type" value="Genomic_DNA"/>
</dbReference>
<proteinExistence type="predicted"/>
<keyword evidence="1 2" id="KW-0732">Signal</keyword>
<comment type="caution">
    <text evidence="4">The sequence shown here is derived from an EMBL/GenBank/DDBJ whole genome shotgun (WGS) entry which is preliminary data.</text>
</comment>